<dbReference type="AlphaFoldDB" id="A0A4Z0BHF1"/>
<dbReference type="InterPro" id="IPR043129">
    <property type="entry name" value="ATPase_NBD"/>
</dbReference>
<dbReference type="Proteomes" id="UP000297564">
    <property type="component" value="Unassembled WGS sequence"/>
</dbReference>
<name>A0A4Z0BHF1_9BURK</name>
<feature type="binding site" evidence="9">
    <location>
        <position position="410"/>
    </location>
    <ligand>
        <name>ATP</name>
        <dbReference type="ChEBI" id="CHEBI:30616"/>
    </ligand>
</feature>
<dbReference type="NCBIfam" id="NF000756">
    <property type="entry name" value="PRK00047.1"/>
    <property type="match status" value="1"/>
</dbReference>
<feature type="binding site" evidence="9">
    <location>
        <position position="263"/>
    </location>
    <ligand>
        <name>ADP</name>
        <dbReference type="ChEBI" id="CHEBI:456216"/>
    </ligand>
</feature>
<feature type="binding site" evidence="9">
    <location>
        <position position="309"/>
    </location>
    <ligand>
        <name>ATP</name>
        <dbReference type="ChEBI" id="CHEBI:30616"/>
    </ligand>
</feature>
<evidence type="ECO:0000256" key="6">
    <source>
        <dbReference type="ARBA" id="ARBA00022798"/>
    </source>
</evidence>
<keyword evidence="7 9" id="KW-0067">ATP-binding</keyword>
<evidence type="ECO:0000256" key="9">
    <source>
        <dbReference type="HAMAP-Rule" id="MF_00186"/>
    </source>
</evidence>
<organism evidence="13 14">
    <name type="scientific">Ramlibacter rhizophilus</name>
    <dbReference type="NCBI Taxonomy" id="1781167"/>
    <lineage>
        <taxon>Bacteria</taxon>
        <taxon>Pseudomonadati</taxon>
        <taxon>Pseudomonadota</taxon>
        <taxon>Betaproteobacteria</taxon>
        <taxon>Burkholderiales</taxon>
        <taxon>Comamonadaceae</taxon>
        <taxon>Ramlibacter</taxon>
    </lineage>
</organism>
<feature type="binding site" evidence="9">
    <location>
        <position position="80"/>
    </location>
    <ligand>
        <name>glycerol</name>
        <dbReference type="ChEBI" id="CHEBI:17754"/>
    </ligand>
</feature>
<feature type="binding site" evidence="9">
    <location>
        <position position="81"/>
    </location>
    <ligand>
        <name>glycerol</name>
        <dbReference type="ChEBI" id="CHEBI:17754"/>
    </ligand>
</feature>
<comment type="caution">
    <text evidence="13">The sequence shown here is derived from an EMBL/GenBank/DDBJ whole genome shotgun (WGS) entry which is preliminary data.</text>
</comment>
<dbReference type="EMBL" id="SMLL01000006">
    <property type="protein sequence ID" value="TFY97819.1"/>
    <property type="molecule type" value="Genomic_DNA"/>
</dbReference>
<dbReference type="InterPro" id="IPR005999">
    <property type="entry name" value="Glycerol_kin"/>
</dbReference>
<dbReference type="PROSITE" id="PS00445">
    <property type="entry name" value="FGGY_KINASES_2"/>
    <property type="match status" value="1"/>
</dbReference>
<proteinExistence type="inferred from homology"/>
<feature type="domain" description="Carbohydrate kinase FGGY N-terminal" evidence="11">
    <location>
        <begin position="3"/>
        <end position="248"/>
    </location>
</feature>
<comment type="function">
    <text evidence="9">Key enzyme in the regulation of glycerol uptake and metabolism. Catalyzes the phosphorylation of glycerol to yield sn-glycerol 3-phosphate.</text>
</comment>
<evidence type="ECO:0000256" key="8">
    <source>
        <dbReference type="ARBA" id="ARBA00052101"/>
    </source>
</evidence>
<feature type="binding site" evidence="9">
    <location>
        <position position="410"/>
    </location>
    <ligand>
        <name>ADP</name>
        <dbReference type="ChEBI" id="CHEBI:456216"/>
    </ligand>
</feature>
<feature type="binding site" evidence="9">
    <location>
        <position position="309"/>
    </location>
    <ligand>
        <name>ADP</name>
        <dbReference type="ChEBI" id="CHEBI:456216"/>
    </ligand>
</feature>
<comment type="activity regulation">
    <text evidence="9">Inhibited by fructose 1,6-bisphosphate (FBP).</text>
</comment>
<dbReference type="CDD" id="cd07786">
    <property type="entry name" value="FGGY_EcGK_like"/>
    <property type="match status" value="1"/>
</dbReference>
<evidence type="ECO:0000313" key="14">
    <source>
        <dbReference type="Proteomes" id="UP000297564"/>
    </source>
</evidence>
<dbReference type="EC" id="2.7.1.30" evidence="9"/>
<dbReference type="FunFam" id="3.30.420.40:FF:000007">
    <property type="entry name" value="Glycerol kinase"/>
    <property type="match status" value="1"/>
</dbReference>
<dbReference type="RefSeq" id="WP_135286045.1">
    <property type="nucleotide sequence ID" value="NZ_SMLL01000006.1"/>
</dbReference>
<evidence type="ECO:0000256" key="7">
    <source>
        <dbReference type="ARBA" id="ARBA00022840"/>
    </source>
</evidence>
<gene>
    <name evidence="9 13" type="primary">glpK</name>
    <name evidence="13" type="ORF">EZ242_15255</name>
</gene>
<sequence>MQYILALDQGTTSSRAIVFDHAGQPVAMAQKEFRQLFPQPGWVEHDPREIWATQHAVALEAVAQVGGIEHIAAIGITNQRETTLLWDRTTGHPVGNAIVWQDRRTAPRCDELRAQGHAGRIQRKTGLVIDAYFAGTKLEWLLDHVPGARARAERGELAFGTVDSWLVWNLTGGRVHATDASNASRTMLLDLRTQDWSEELLALLRVPRAVLPQVVPSSGVIAETEPALFGRALPIAGIAGDQQAATFGQACFTPGLAKNTYGTGCFMLMNTGAQPVASRNRLVTTIGWQGPPGPHRTAYCLEGSVFMAGATVQWLRDGLQIIQSAPEVESLAAQVDDTEDVYLVPAFAGLGTPDWDGYARGTLVGMTRGTGRAHIARAALEAIALQSADVFAAMARDAGLPLTELRVDGGASRNNLLMQMQADFLGVPVVRPQVTETTALGAAYLAGLATGFWRDAGEIAAQWRAERRFEPRLAPAEREAKLARWREAVARAKGWAVS</sequence>
<dbReference type="FunFam" id="3.30.420.40:FF:000008">
    <property type="entry name" value="Glycerol kinase"/>
    <property type="match status" value="1"/>
</dbReference>
<reference evidence="13 14" key="1">
    <citation type="submission" date="2019-03" db="EMBL/GenBank/DDBJ databases">
        <title>Ramlibacter rhizophilus CCTCC AB2015357, whole genome shotgun sequence.</title>
        <authorList>
            <person name="Zhang X."/>
            <person name="Feng G."/>
            <person name="Zhu H."/>
        </authorList>
    </citation>
    <scope>NUCLEOTIDE SEQUENCE [LARGE SCALE GENOMIC DNA]</scope>
    <source>
        <strain evidence="13 14">CCTCC AB2015357</strain>
    </source>
</reference>
<dbReference type="UniPathway" id="UPA00618">
    <property type="reaction ID" value="UER00672"/>
</dbReference>
<dbReference type="InterPro" id="IPR018483">
    <property type="entry name" value="Carb_kinase_FGGY_CS"/>
</dbReference>
<feature type="binding site" evidence="9">
    <location>
        <position position="242"/>
    </location>
    <ligand>
        <name>glycerol</name>
        <dbReference type="ChEBI" id="CHEBI:17754"/>
    </ligand>
</feature>
<dbReference type="HAMAP" id="MF_00186">
    <property type="entry name" value="Glycerol_kin"/>
    <property type="match status" value="1"/>
</dbReference>
<evidence type="ECO:0000256" key="1">
    <source>
        <dbReference type="ARBA" id="ARBA00005190"/>
    </source>
</evidence>
<feature type="binding site" evidence="9">
    <location>
        <position position="313"/>
    </location>
    <ligand>
        <name>ATP</name>
        <dbReference type="ChEBI" id="CHEBI:30616"/>
    </ligand>
</feature>
<dbReference type="GO" id="GO:0019563">
    <property type="term" value="P:glycerol catabolic process"/>
    <property type="evidence" value="ECO:0007669"/>
    <property type="project" value="UniProtKB-UniRule"/>
</dbReference>
<keyword evidence="3 9" id="KW-0808">Transferase</keyword>
<evidence type="ECO:0000256" key="10">
    <source>
        <dbReference type="RuleBase" id="RU003733"/>
    </source>
</evidence>
<feature type="binding site" evidence="9">
    <location>
        <position position="11"/>
    </location>
    <ligand>
        <name>sn-glycerol 3-phosphate</name>
        <dbReference type="ChEBI" id="CHEBI:57597"/>
    </ligand>
</feature>
<feature type="binding site" evidence="9">
    <location>
        <position position="414"/>
    </location>
    <ligand>
        <name>ADP</name>
        <dbReference type="ChEBI" id="CHEBI:456216"/>
    </ligand>
</feature>
<accession>A0A4Z0BHF1</accession>
<feature type="binding site" evidence="9">
    <location>
        <position position="132"/>
    </location>
    <ligand>
        <name>glycerol</name>
        <dbReference type="ChEBI" id="CHEBI:17754"/>
    </ligand>
</feature>
<keyword evidence="14" id="KW-1185">Reference proteome</keyword>
<feature type="binding site" evidence="9">
    <location>
        <position position="241"/>
    </location>
    <ligand>
        <name>glycerol</name>
        <dbReference type="ChEBI" id="CHEBI:17754"/>
    </ligand>
</feature>
<comment type="pathway">
    <text evidence="1 9">Polyol metabolism; glycerol degradation via glycerol kinase pathway; sn-glycerol 3-phosphate from glycerol: step 1/1.</text>
</comment>
<evidence type="ECO:0000256" key="3">
    <source>
        <dbReference type="ARBA" id="ARBA00022679"/>
    </source>
</evidence>
<feature type="domain" description="Carbohydrate kinase FGGY C-terminal" evidence="12">
    <location>
        <begin position="258"/>
        <end position="449"/>
    </location>
</feature>
<dbReference type="Gene3D" id="3.30.420.40">
    <property type="match status" value="2"/>
</dbReference>
<evidence type="ECO:0000259" key="12">
    <source>
        <dbReference type="Pfam" id="PF02782"/>
    </source>
</evidence>
<evidence type="ECO:0000256" key="4">
    <source>
        <dbReference type="ARBA" id="ARBA00022741"/>
    </source>
</evidence>
<feature type="binding site" evidence="9">
    <location>
        <position position="12"/>
    </location>
    <ligand>
        <name>ATP</name>
        <dbReference type="ChEBI" id="CHEBI:30616"/>
    </ligand>
</feature>
<evidence type="ECO:0000256" key="2">
    <source>
        <dbReference type="ARBA" id="ARBA00009156"/>
    </source>
</evidence>
<evidence type="ECO:0000313" key="13">
    <source>
        <dbReference type="EMBL" id="TFY97819.1"/>
    </source>
</evidence>
<protein>
    <recommendedName>
        <fullName evidence="9">Glycerol kinase</fullName>
        <ecNumber evidence="9">2.7.1.30</ecNumber>
    </recommendedName>
    <alternativeName>
        <fullName evidence="9">ATP:glycerol 3-phosphotransferase</fullName>
    </alternativeName>
    <alternativeName>
        <fullName evidence="9">Glycerokinase</fullName>
        <shortName evidence="9">GK</shortName>
    </alternativeName>
</protein>
<dbReference type="InterPro" id="IPR018484">
    <property type="entry name" value="FGGY_N"/>
</dbReference>
<dbReference type="GO" id="GO:0005829">
    <property type="term" value="C:cytosol"/>
    <property type="evidence" value="ECO:0007669"/>
    <property type="project" value="TreeGrafter"/>
</dbReference>
<dbReference type="PANTHER" id="PTHR10196">
    <property type="entry name" value="SUGAR KINASE"/>
    <property type="match status" value="1"/>
</dbReference>
<dbReference type="GO" id="GO:0006072">
    <property type="term" value="P:glycerol-3-phosphate metabolic process"/>
    <property type="evidence" value="ECO:0007669"/>
    <property type="project" value="InterPro"/>
</dbReference>
<evidence type="ECO:0000256" key="5">
    <source>
        <dbReference type="ARBA" id="ARBA00022777"/>
    </source>
</evidence>
<keyword evidence="5 9" id="KW-0418">Kinase</keyword>
<evidence type="ECO:0000259" key="11">
    <source>
        <dbReference type="Pfam" id="PF00370"/>
    </source>
</evidence>
<dbReference type="InterPro" id="IPR000577">
    <property type="entry name" value="Carb_kinase_FGGY"/>
</dbReference>
<dbReference type="GO" id="GO:0005524">
    <property type="term" value="F:ATP binding"/>
    <property type="evidence" value="ECO:0007669"/>
    <property type="project" value="UniProtKB-UniRule"/>
</dbReference>
<dbReference type="InterPro" id="IPR018485">
    <property type="entry name" value="FGGY_C"/>
</dbReference>
<feature type="binding site" evidence="9">
    <location>
        <position position="81"/>
    </location>
    <ligand>
        <name>sn-glycerol 3-phosphate</name>
        <dbReference type="ChEBI" id="CHEBI:57597"/>
    </ligand>
</feature>
<dbReference type="NCBIfam" id="TIGR01311">
    <property type="entry name" value="glycerol_kin"/>
    <property type="match status" value="1"/>
</dbReference>
<feature type="binding site" evidence="9">
    <location>
        <position position="263"/>
    </location>
    <ligand>
        <name>ATP</name>
        <dbReference type="ChEBI" id="CHEBI:30616"/>
    </ligand>
</feature>
<keyword evidence="6 9" id="KW-0319">Glycerol metabolism</keyword>
<dbReference type="Pfam" id="PF00370">
    <property type="entry name" value="FGGY_N"/>
    <property type="match status" value="1"/>
</dbReference>
<keyword evidence="4 9" id="KW-0547">Nucleotide-binding</keyword>
<feature type="binding site" evidence="9">
    <location>
        <position position="132"/>
    </location>
    <ligand>
        <name>sn-glycerol 3-phosphate</name>
        <dbReference type="ChEBI" id="CHEBI:57597"/>
    </ligand>
</feature>
<feature type="binding site" evidence="9">
    <location>
        <position position="11"/>
    </location>
    <ligand>
        <name>ADP</name>
        <dbReference type="ChEBI" id="CHEBI:456216"/>
    </ligand>
</feature>
<feature type="binding site" evidence="9">
    <location>
        <position position="80"/>
    </location>
    <ligand>
        <name>sn-glycerol 3-phosphate</name>
        <dbReference type="ChEBI" id="CHEBI:57597"/>
    </ligand>
</feature>
<dbReference type="SUPFAM" id="SSF53067">
    <property type="entry name" value="Actin-like ATPase domain"/>
    <property type="match status" value="2"/>
</dbReference>
<dbReference type="PANTHER" id="PTHR10196:SF69">
    <property type="entry name" value="GLYCEROL KINASE"/>
    <property type="match status" value="1"/>
</dbReference>
<dbReference type="PIRSF" id="PIRSF000538">
    <property type="entry name" value="GlpK"/>
    <property type="match status" value="1"/>
</dbReference>
<feature type="binding site" evidence="9">
    <location>
        <position position="13"/>
    </location>
    <ligand>
        <name>ATP</name>
        <dbReference type="ChEBI" id="CHEBI:30616"/>
    </ligand>
</feature>
<comment type="catalytic activity">
    <reaction evidence="8 9">
        <text>glycerol + ATP = sn-glycerol 3-phosphate + ADP + H(+)</text>
        <dbReference type="Rhea" id="RHEA:21644"/>
        <dbReference type="ChEBI" id="CHEBI:15378"/>
        <dbReference type="ChEBI" id="CHEBI:17754"/>
        <dbReference type="ChEBI" id="CHEBI:30616"/>
        <dbReference type="ChEBI" id="CHEBI:57597"/>
        <dbReference type="ChEBI" id="CHEBI:456216"/>
        <dbReference type="EC" id="2.7.1.30"/>
    </reaction>
</comment>
<feature type="binding site" evidence="9">
    <location>
        <position position="11"/>
    </location>
    <ligand>
        <name>ATP</name>
        <dbReference type="ChEBI" id="CHEBI:30616"/>
    </ligand>
</feature>
<dbReference type="Pfam" id="PF02782">
    <property type="entry name" value="FGGY_C"/>
    <property type="match status" value="1"/>
</dbReference>
<dbReference type="GO" id="GO:0004370">
    <property type="term" value="F:glycerol kinase activity"/>
    <property type="evidence" value="ECO:0007669"/>
    <property type="project" value="UniProtKB-UniRule"/>
</dbReference>
<comment type="similarity">
    <text evidence="2 9 10">Belongs to the FGGY kinase family.</text>
</comment>
<feature type="binding site" evidence="9">
    <location>
        <position position="241"/>
    </location>
    <ligand>
        <name>sn-glycerol 3-phosphate</name>
        <dbReference type="ChEBI" id="CHEBI:57597"/>
    </ligand>
</feature>
<dbReference type="OrthoDB" id="9805576at2"/>
<feature type="binding site" evidence="9">
    <location>
        <position position="15"/>
    </location>
    <ligand>
        <name>ADP</name>
        <dbReference type="ChEBI" id="CHEBI:456216"/>
    </ligand>
</feature>